<evidence type="ECO:0000256" key="2">
    <source>
        <dbReference type="SAM" id="MobiDB-lite"/>
    </source>
</evidence>
<dbReference type="RefSeq" id="XP_004340758.1">
    <property type="nucleotide sequence ID" value="XM_004340710.1"/>
</dbReference>
<sequence>MLVVDQVREMRRENERLHDTIAQLRAMQKKTERRLARVEQDQQQTRTETERRLARVEQDHQTIKSRQLAQTGIEINQKSDITHRLDHVHTYTSPACPPSPSSSLVVAAARPPIPPQLDSHSSSCVGVPLAAAAAPTTSRAEVERFIAQTLPFLRAFDQSSLIICDLRRPFVVMHMNEVEALDDLVPIIVYASPSLCKLLSYDQFEMHGSPISSFGMVDQEFLPMLVQIVLMPSPTPVGQPLWTTTMLDTKHGRSMRVSTQQQYLFNQRRMAQWVIMQVDSVLEMDLDSTPLITPRPSDVVNELTARAIARVQLLARLPQALLLGRRGRGRELTTTTRRPGATHHHRDSHRQAFVEQAGVVGERTTQKEEAPTAVARTGQQDPGLRADAELEELIRVLGRSLSQRSGGLRSPQMLGFTPRTPPTPSSLAERWMR</sequence>
<protein>
    <recommendedName>
        <fullName evidence="5">PAS domain-containing protein</fullName>
    </recommendedName>
</protein>
<dbReference type="VEuPathDB" id="AmoebaDB:ACA1_395460"/>
<evidence type="ECO:0000313" key="4">
    <source>
        <dbReference type="Proteomes" id="UP000011083"/>
    </source>
</evidence>
<feature type="region of interest" description="Disordered" evidence="2">
    <location>
        <begin position="362"/>
        <end position="384"/>
    </location>
</feature>
<feature type="coiled-coil region" evidence="1">
    <location>
        <begin position="7"/>
        <end position="66"/>
    </location>
</feature>
<dbReference type="AlphaFoldDB" id="L8H0F9"/>
<keyword evidence="1" id="KW-0175">Coiled coil</keyword>
<dbReference type="GeneID" id="14919510"/>
<proteinExistence type="predicted"/>
<dbReference type="EMBL" id="KB007948">
    <property type="protein sequence ID" value="ELR18715.1"/>
    <property type="molecule type" value="Genomic_DNA"/>
</dbReference>
<feature type="region of interest" description="Disordered" evidence="2">
    <location>
        <begin position="404"/>
        <end position="433"/>
    </location>
</feature>
<accession>L8H0F9</accession>
<feature type="region of interest" description="Disordered" evidence="2">
    <location>
        <begin position="329"/>
        <end position="349"/>
    </location>
</feature>
<gene>
    <name evidence="3" type="ORF">ACA1_395460</name>
</gene>
<dbReference type="KEGG" id="acan:ACA1_395460"/>
<reference evidence="3 4" key="1">
    <citation type="journal article" date="2013" name="Genome Biol.">
        <title>Genome of Acanthamoeba castellanii highlights extensive lateral gene transfer and early evolution of tyrosine kinase signaling.</title>
        <authorList>
            <person name="Clarke M."/>
            <person name="Lohan A.J."/>
            <person name="Liu B."/>
            <person name="Lagkouvardos I."/>
            <person name="Roy S."/>
            <person name="Zafar N."/>
            <person name="Bertelli C."/>
            <person name="Schilde C."/>
            <person name="Kianianmomeni A."/>
            <person name="Burglin T.R."/>
            <person name="Frech C."/>
            <person name="Turcotte B."/>
            <person name="Kopec K.O."/>
            <person name="Synnott J.M."/>
            <person name="Choo C."/>
            <person name="Paponov I."/>
            <person name="Finkler A."/>
            <person name="Soon Heng Tan C."/>
            <person name="Hutchins A.P."/>
            <person name="Weinmeier T."/>
            <person name="Rattei T."/>
            <person name="Chu J.S."/>
            <person name="Gimenez G."/>
            <person name="Irimia M."/>
            <person name="Rigden D.J."/>
            <person name="Fitzpatrick D.A."/>
            <person name="Lorenzo-Morales J."/>
            <person name="Bateman A."/>
            <person name="Chiu C.H."/>
            <person name="Tang P."/>
            <person name="Hegemann P."/>
            <person name="Fromm H."/>
            <person name="Raoult D."/>
            <person name="Greub G."/>
            <person name="Miranda-Saavedra D."/>
            <person name="Chen N."/>
            <person name="Nash P."/>
            <person name="Ginger M.L."/>
            <person name="Horn M."/>
            <person name="Schaap P."/>
            <person name="Caler L."/>
            <person name="Loftus B."/>
        </authorList>
    </citation>
    <scope>NUCLEOTIDE SEQUENCE [LARGE SCALE GENOMIC DNA]</scope>
    <source>
        <strain evidence="3 4">Neff</strain>
    </source>
</reference>
<evidence type="ECO:0008006" key="5">
    <source>
        <dbReference type="Google" id="ProtNLM"/>
    </source>
</evidence>
<name>L8H0F9_ACACF</name>
<evidence type="ECO:0000313" key="3">
    <source>
        <dbReference type="EMBL" id="ELR18715.1"/>
    </source>
</evidence>
<organism evidence="3 4">
    <name type="scientific">Acanthamoeba castellanii (strain ATCC 30010 / Neff)</name>
    <dbReference type="NCBI Taxonomy" id="1257118"/>
    <lineage>
        <taxon>Eukaryota</taxon>
        <taxon>Amoebozoa</taxon>
        <taxon>Discosea</taxon>
        <taxon>Longamoebia</taxon>
        <taxon>Centramoebida</taxon>
        <taxon>Acanthamoebidae</taxon>
        <taxon>Acanthamoeba</taxon>
    </lineage>
</organism>
<dbReference type="Proteomes" id="UP000011083">
    <property type="component" value="Unassembled WGS sequence"/>
</dbReference>
<evidence type="ECO:0000256" key="1">
    <source>
        <dbReference type="SAM" id="Coils"/>
    </source>
</evidence>
<keyword evidence="4" id="KW-1185">Reference proteome</keyword>